<comment type="caution">
    <text evidence="4">The sequence shown here is derived from an EMBL/GenBank/DDBJ whole genome shotgun (WGS) entry which is preliminary data.</text>
</comment>
<feature type="domain" description="HTH tetR-type" evidence="3">
    <location>
        <begin position="8"/>
        <end position="68"/>
    </location>
</feature>
<dbReference type="RefSeq" id="WP_167222514.1">
    <property type="nucleotide sequence ID" value="NZ_JAAQPH010000004.1"/>
</dbReference>
<name>A0A967EWS9_9PROT</name>
<organism evidence="4 5">
    <name type="scientific">Pelagibius litoralis</name>
    <dbReference type="NCBI Taxonomy" id="374515"/>
    <lineage>
        <taxon>Bacteria</taxon>
        <taxon>Pseudomonadati</taxon>
        <taxon>Pseudomonadota</taxon>
        <taxon>Alphaproteobacteria</taxon>
        <taxon>Rhodospirillales</taxon>
        <taxon>Rhodovibrionaceae</taxon>
        <taxon>Pelagibius</taxon>
    </lineage>
</organism>
<dbReference type="SUPFAM" id="SSF46689">
    <property type="entry name" value="Homeodomain-like"/>
    <property type="match status" value="1"/>
</dbReference>
<dbReference type="GO" id="GO:0003700">
    <property type="term" value="F:DNA-binding transcription factor activity"/>
    <property type="evidence" value="ECO:0007669"/>
    <property type="project" value="TreeGrafter"/>
</dbReference>
<keyword evidence="1 2" id="KW-0238">DNA-binding</keyword>
<dbReference type="PANTHER" id="PTHR30055:SF226">
    <property type="entry name" value="HTH-TYPE TRANSCRIPTIONAL REGULATOR PKSA"/>
    <property type="match status" value="1"/>
</dbReference>
<evidence type="ECO:0000313" key="5">
    <source>
        <dbReference type="Proteomes" id="UP000761264"/>
    </source>
</evidence>
<evidence type="ECO:0000259" key="3">
    <source>
        <dbReference type="PROSITE" id="PS50977"/>
    </source>
</evidence>
<dbReference type="PROSITE" id="PS50977">
    <property type="entry name" value="HTH_TETR_2"/>
    <property type="match status" value="1"/>
</dbReference>
<keyword evidence="5" id="KW-1185">Reference proteome</keyword>
<feature type="DNA-binding region" description="H-T-H motif" evidence="2">
    <location>
        <begin position="31"/>
        <end position="50"/>
    </location>
</feature>
<gene>
    <name evidence="4" type="ORF">HBA54_06200</name>
</gene>
<dbReference type="Proteomes" id="UP000761264">
    <property type="component" value="Unassembled WGS sequence"/>
</dbReference>
<dbReference type="GO" id="GO:0000976">
    <property type="term" value="F:transcription cis-regulatory region binding"/>
    <property type="evidence" value="ECO:0007669"/>
    <property type="project" value="TreeGrafter"/>
</dbReference>
<dbReference type="Pfam" id="PF00440">
    <property type="entry name" value="TetR_N"/>
    <property type="match status" value="1"/>
</dbReference>
<protein>
    <submittedName>
        <fullName evidence="4">TetR/AcrR family transcriptional regulator</fullName>
    </submittedName>
</protein>
<dbReference type="InterPro" id="IPR009057">
    <property type="entry name" value="Homeodomain-like_sf"/>
</dbReference>
<dbReference type="AlphaFoldDB" id="A0A967EWS9"/>
<sequence>MARPSVTAERREEILAAFARCVARDGVEGASLQQVADAAGLARALLRHHIGNREDMILALAERFCRQSMAEMDALVELLPKKKRLEKLIAVLFTTTYASSSQELQVAAALINAAASRPALKKMLRHWYDGFEDVIALELQTAYPAAKRAAVAEVATAIVGMAFSVDSLTPLGKVDDLFQRSQRAALRLAATLGN</sequence>
<dbReference type="InterPro" id="IPR001647">
    <property type="entry name" value="HTH_TetR"/>
</dbReference>
<dbReference type="Gene3D" id="1.10.357.10">
    <property type="entry name" value="Tetracycline Repressor, domain 2"/>
    <property type="match status" value="1"/>
</dbReference>
<evidence type="ECO:0000313" key="4">
    <source>
        <dbReference type="EMBL" id="NIA68178.1"/>
    </source>
</evidence>
<evidence type="ECO:0000256" key="2">
    <source>
        <dbReference type="PROSITE-ProRule" id="PRU00335"/>
    </source>
</evidence>
<dbReference type="EMBL" id="JAAQPH010000004">
    <property type="protein sequence ID" value="NIA68178.1"/>
    <property type="molecule type" value="Genomic_DNA"/>
</dbReference>
<dbReference type="PANTHER" id="PTHR30055">
    <property type="entry name" value="HTH-TYPE TRANSCRIPTIONAL REGULATOR RUTR"/>
    <property type="match status" value="1"/>
</dbReference>
<proteinExistence type="predicted"/>
<reference evidence="4" key="1">
    <citation type="submission" date="2020-03" db="EMBL/GenBank/DDBJ databases">
        <title>Genome of Pelagibius litoralis DSM 21314T.</title>
        <authorList>
            <person name="Wang G."/>
        </authorList>
    </citation>
    <scope>NUCLEOTIDE SEQUENCE</scope>
    <source>
        <strain evidence="4">DSM 21314</strain>
    </source>
</reference>
<dbReference type="InterPro" id="IPR050109">
    <property type="entry name" value="HTH-type_TetR-like_transc_reg"/>
</dbReference>
<evidence type="ECO:0000256" key="1">
    <source>
        <dbReference type="ARBA" id="ARBA00023125"/>
    </source>
</evidence>
<accession>A0A967EWS9</accession>